<proteinExistence type="predicted"/>
<accession>A0ABY1MRT2</accession>
<name>A0ABY1MRT2_9PROT</name>
<dbReference type="EMBL" id="LT841305">
    <property type="protein sequence ID" value="SMH66526.1"/>
    <property type="molecule type" value="Genomic_DNA"/>
</dbReference>
<organism evidence="1 2">
    <name type="scientific">Acidithiobacillus ferrivorans</name>
    <dbReference type="NCBI Taxonomy" id="160808"/>
    <lineage>
        <taxon>Bacteria</taxon>
        <taxon>Pseudomonadati</taxon>
        <taxon>Pseudomonadota</taxon>
        <taxon>Acidithiobacillia</taxon>
        <taxon>Acidithiobacillales</taxon>
        <taxon>Acidithiobacillaceae</taxon>
        <taxon>Acidithiobacillus</taxon>
    </lineage>
</organism>
<keyword evidence="2" id="KW-1185">Reference proteome</keyword>
<gene>
    <name evidence="1" type="ORF">AFERRI_30258</name>
</gene>
<protein>
    <submittedName>
        <fullName evidence="1">Uncharacterized protein</fullName>
    </submittedName>
</protein>
<evidence type="ECO:0000313" key="2">
    <source>
        <dbReference type="Proteomes" id="UP000193925"/>
    </source>
</evidence>
<reference evidence="1 2" key="1">
    <citation type="submission" date="2017-03" db="EMBL/GenBank/DDBJ databases">
        <authorList>
            <person name="Regsiter A."/>
            <person name="William W."/>
        </authorList>
    </citation>
    <scope>NUCLEOTIDE SEQUENCE [LARGE SCALE GENOMIC DNA]</scope>
    <source>
        <strain evidence="1">PRJEB5721</strain>
    </source>
</reference>
<dbReference type="Proteomes" id="UP000193925">
    <property type="component" value="Chromosome AFERRI"/>
</dbReference>
<evidence type="ECO:0000313" key="1">
    <source>
        <dbReference type="EMBL" id="SMH66526.1"/>
    </source>
</evidence>
<sequence>MSQISIKILLSPMAVYKSINMLHTLGKAVILMNDSRAPIF</sequence>